<feature type="signal peptide" evidence="5">
    <location>
        <begin position="1"/>
        <end position="29"/>
    </location>
</feature>
<keyword evidence="1 5" id="KW-0732">Signal</keyword>
<dbReference type="SUPFAM" id="SSF141488">
    <property type="entry name" value="YdhA-like"/>
    <property type="match status" value="1"/>
</dbReference>
<dbReference type="InterPro" id="IPR018660">
    <property type="entry name" value="MliC"/>
</dbReference>
<dbReference type="Gene3D" id="2.40.128.270">
    <property type="match status" value="1"/>
</dbReference>
<gene>
    <name evidence="8" type="ORF">PSI9734_01227</name>
</gene>
<evidence type="ECO:0000256" key="2">
    <source>
        <dbReference type="ARBA" id="ARBA00023136"/>
    </source>
</evidence>
<dbReference type="InterPro" id="IPR036328">
    <property type="entry name" value="MliC_sf"/>
</dbReference>
<proteinExistence type="predicted"/>
<dbReference type="InterPro" id="IPR005184">
    <property type="entry name" value="DUF306_Meta_HslJ"/>
</dbReference>
<evidence type="ECO:0008006" key="10">
    <source>
        <dbReference type="Google" id="ProtNLM"/>
    </source>
</evidence>
<keyword evidence="4" id="KW-0449">Lipoprotein</keyword>
<evidence type="ECO:0000256" key="5">
    <source>
        <dbReference type="SAM" id="SignalP"/>
    </source>
</evidence>
<keyword evidence="3" id="KW-0564">Palmitate</keyword>
<feature type="domain" description="DUF306" evidence="6">
    <location>
        <begin position="225"/>
        <end position="314"/>
    </location>
</feature>
<evidence type="ECO:0000256" key="3">
    <source>
        <dbReference type="ARBA" id="ARBA00023139"/>
    </source>
</evidence>
<dbReference type="PANTHER" id="PTHR35535:SF1">
    <property type="entry name" value="HEAT SHOCK PROTEIN HSLJ"/>
    <property type="match status" value="1"/>
</dbReference>
<dbReference type="AlphaFoldDB" id="A0A6S6WM16"/>
<name>A0A6S6WM16_9GAMM</name>
<feature type="chain" id="PRO_5028806392" description="DUF306 domain-containing protein" evidence="5">
    <location>
        <begin position="30"/>
        <end position="325"/>
    </location>
</feature>
<accession>A0A6S6WM16</accession>
<dbReference type="Pfam" id="PF03724">
    <property type="entry name" value="META"/>
    <property type="match status" value="1"/>
</dbReference>
<evidence type="ECO:0000256" key="4">
    <source>
        <dbReference type="ARBA" id="ARBA00023288"/>
    </source>
</evidence>
<evidence type="ECO:0000259" key="6">
    <source>
        <dbReference type="Pfam" id="PF03724"/>
    </source>
</evidence>
<evidence type="ECO:0000313" key="8">
    <source>
        <dbReference type="EMBL" id="CAB0150788.1"/>
    </source>
</evidence>
<dbReference type="EMBL" id="CADCXY010000002">
    <property type="protein sequence ID" value="CAB0150788.1"/>
    <property type="molecule type" value="Genomic_DNA"/>
</dbReference>
<evidence type="ECO:0000313" key="9">
    <source>
        <dbReference type="Proteomes" id="UP000481517"/>
    </source>
</evidence>
<feature type="domain" description="C-type lysozyme inhibitor" evidence="7">
    <location>
        <begin position="46"/>
        <end position="104"/>
    </location>
</feature>
<protein>
    <recommendedName>
        <fullName evidence="10">DUF306 domain-containing protein</fullName>
    </recommendedName>
</protein>
<dbReference type="Gene3D" id="2.40.128.200">
    <property type="match status" value="1"/>
</dbReference>
<dbReference type="Proteomes" id="UP000481517">
    <property type="component" value="Unassembled WGS sequence"/>
</dbReference>
<organism evidence="8 9">
    <name type="scientific">Pseudidiomarina piscicola</name>
    <dbReference type="NCBI Taxonomy" id="2614830"/>
    <lineage>
        <taxon>Bacteria</taxon>
        <taxon>Pseudomonadati</taxon>
        <taxon>Pseudomonadota</taxon>
        <taxon>Gammaproteobacteria</taxon>
        <taxon>Alteromonadales</taxon>
        <taxon>Idiomarinaceae</taxon>
        <taxon>Pseudidiomarina</taxon>
    </lineage>
</organism>
<dbReference type="PANTHER" id="PTHR35535">
    <property type="entry name" value="HEAT SHOCK PROTEIN HSLJ"/>
    <property type="match status" value="1"/>
</dbReference>
<dbReference type="RefSeq" id="WP_173920232.1">
    <property type="nucleotide sequence ID" value="NZ_CADCXY010000002.1"/>
</dbReference>
<keyword evidence="2" id="KW-0472">Membrane</keyword>
<keyword evidence="9" id="KW-1185">Reference proteome</keyword>
<reference evidence="8 9" key="1">
    <citation type="submission" date="2020-02" db="EMBL/GenBank/DDBJ databases">
        <authorList>
            <person name="Rodrigo-Torres L."/>
            <person name="Arahal R. D."/>
            <person name="Lucena T."/>
        </authorList>
    </citation>
    <scope>NUCLEOTIDE SEQUENCE [LARGE SCALE GENOMIC DNA]</scope>
    <source>
        <strain evidence="8 9">CECT 9734</strain>
    </source>
</reference>
<dbReference type="Pfam" id="PF09864">
    <property type="entry name" value="MliC"/>
    <property type="match status" value="1"/>
</dbReference>
<sequence length="325" mass="35633">MSISPHSRFCCKPATKVLCAALAAYSVLALSACSPQTAQQAATTQYQCGAMDVTTNLDGQNLTLSFGSQKFELEKTESTSGERYVNANLGAEFWHKGNEAQFSTDKFALPLCIEQGTLPQQLSARGNEPFWLLSITSDAATLRTPGAERRLSLANRATFNDAPPYQYELSFDAGAQLTLSEGVCYDTMSGQSFPYSAEFSDGAEDWTGCAGDPQRLLTGVSWKDSSATENVATMTFAPETRVSGFAGCNYFTGNYTITGEGIDFSSFAMTKRMCPPEQMDYEDRLMQQLTQVTNFKVFADGTLRLQLRNGDYLSFTRHPFDLFAD</sequence>
<evidence type="ECO:0000259" key="7">
    <source>
        <dbReference type="Pfam" id="PF09864"/>
    </source>
</evidence>
<dbReference type="InterPro" id="IPR038670">
    <property type="entry name" value="HslJ-like_sf"/>
</dbReference>
<evidence type="ECO:0000256" key="1">
    <source>
        <dbReference type="ARBA" id="ARBA00022729"/>
    </source>
</evidence>
<dbReference type="InterPro" id="IPR053147">
    <property type="entry name" value="Hsp_HslJ-like"/>
</dbReference>